<dbReference type="Pfam" id="PF00202">
    <property type="entry name" value="Aminotran_3"/>
    <property type="match status" value="1"/>
</dbReference>
<dbReference type="InterPro" id="IPR015424">
    <property type="entry name" value="PyrdxlP-dep_Trfase"/>
</dbReference>
<evidence type="ECO:0000313" key="4">
    <source>
        <dbReference type="EMBL" id="AKF09394.1"/>
    </source>
</evidence>
<dbReference type="GO" id="GO:0008483">
    <property type="term" value="F:transaminase activity"/>
    <property type="evidence" value="ECO:0007669"/>
    <property type="project" value="UniProtKB-KW"/>
</dbReference>
<dbReference type="InterPro" id="IPR015422">
    <property type="entry name" value="PyrdxlP-dep_Trfase_small"/>
</dbReference>
<dbReference type="GO" id="GO:0030170">
    <property type="term" value="F:pyridoxal phosphate binding"/>
    <property type="evidence" value="ECO:0007669"/>
    <property type="project" value="InterPro"/>
</dbReference>
<keyword evidence="5" id="KW-1185">Reference proteome</keyword>
<dbReference type="SUPFAM" id="SSF53383">
    <property type="entry name" value="PLP-dependent transferases"/>
    <property type="match status" value="1"/>
</dbReference>
<reference evidence="4 5" key="1">
    <citation type="submission" date="2015-03" db="EMBL/GenBank/DDBJ databases">
        <title>Genome assembly of Sandaracinus amylolyticus DSM 53668.</title>
        <authorList>
            <person name="Sharma G."/>
            <person name="Subramanian S."/>
        </authorList>
    </citation>
    <scope>NUCLEOTIDE SEQUENCE [LARGE SCALE GENOMIC DNA]</scope>
    <source>
        <strain evidence="4 5">DSM 53668</strain>
    </source>
</reference>
<evidence type="ECO:0000256" key="3">
    <source>
        <dbReference type="RuleBase" id="RU003560"/>
    </source>
</evidence>
<sequence length="419" mass="44871">MSEHPFFFTWSAQRGAKPVEIVGGEGASFDVREGERVERWLDMGSLSYQANLGHGCRRVIDAMKRQCDELLLTVPSGGYPAKDALARKLLEHAPPGFTKVFFTLGGAEAVENALKIARLATGRHKAISRYRSYHGATMGALTLSGDHRRPPLEPGLAGVVHVLDQYESRLPGGARVIEGGADASAIARTIELEGPETIAAIFLEPVPGANGALVPPAGYWSGVRGACDRHGIVLVADCVLDGFGRLGSWYGFERLGATPDLITISKGLTGGYAPLGAVLVHERIAKLFEDRVLLAGLTFYGHPIGVAAGLEAVRVYEDEKLVERAAVLGARMGAEIAAMQDRRGETITKTRAMGLLAGLEIAGDAARFTRLSKALDARRVYTHPNARIRTLIVAPPLVITEDELLRGLRAIEDAIVESA</sequence>
<dbReference type="Proteomes" id="UP000034883">
    <property type="component" value="Chromosome"/>
</dbReference>
<dbReference type="Gene3D" id="3.40.640.10">
    <property type="entry name" value="Type I PLP-dependent aspartate aminotransferase-like (Major domain)"/>
    <property type="match status" value="1"/>
</dbReference>
<comment type="similarity">
    <text evidence="1 3">Belongs to the class-III pyridoxal-phosphate-dependent aminotransferase family.</text>
</comment>
<gene>
    <name evidence="4" type="ORF">DB32_006543</name>
</gene>
<dbReference type="STRING" id="927083.DB32_006543"/>
<dbReference type="OrthoDB" id="9801834at2"/>
<evidence type="ECO:0000256" key="1">
    <source>
        <dbReference type="ARBA" id="ARBA00008954"/>
    </source>
</evidence>
<accession>A0A0F6SGW3</accession>
<evidence type="ECO:0000256" key="2">
    <source>
        <dbReference type="ARBA" id="ARBA00022898"/>
    </source>
</evidence>
<dbReference type="CDD" id="cd00610">
    <property type="entry name" value="OAT_like"/>
    <property type="match status" value="1"/>
</dbReference>
<keyword evidence="4" id="KW-0032">Aminotransferase</keyword>
<dbReference type="GO" id="GO:0005829">
    <property type="term" value="C:cytosol"/>
    <property type="evidence" value="ECO:0007669"/>
    <property type="project" value="TreeGrafter"/>
</dbReference>
<organism evidence="4 5">
    <name type="scientific">Sandaracinus amylolyticus</name>
    <dbReference type="NCBI Taxonomy" id="927083"/>
    <lineage>
        <taxon>Bacteria</taxon>
        <taxon>Pseudomonadati</taxon>
        <taxon>Myxococcota</taxon>
        <taxon>Polyangia</taxon>
        <taxon>Polyangiales</taxon>
        <taxon>Sandaracinaceae</taxon>
        <taxon>Sandaracinus</taxon>
    </lineage>
</organism>
<protein>
    <submittedName>
        <fullName evidence="4">Adenosylmethionine-8-amino-7-oxononanoate aminotransferase</fullName>
    </submittedName>
</protein>
<keyword evidence="2 3" id="KW-0663">Pyridoxal phosphate</keyword>
<dbReference type="EMBL" id="CP011125">
    <property type="protein sequence ID" value="AKF09394.1"/>
    <property type="molecule type" value="Genomic_DNA"/>
</dbReference>
<dbReference type="InterPro" id="IPR005814">
    <property type="entry name" value="Aminotrans_3"/>
</dbReference>
<keyword evidence="4" id="KW-0808">Transferase</keyword>
<dbReference type="RefSeq" id="WP_053236442.1">
    <property type="nucleotide sequence ID" value="NZ_CP011125.1"/>
</dbReference>
<dbReference type="Gene3D" id="3.90.1150.10">
    <property type="entry name" value="Aspartate Aminotransferase, domain 1"/>
    <property type="match status" value="1"/>
</dbReference>
<dbReference type="KEGG" id="samy:DB32_006543"/>
<dbReference type="PANTHER" id="PTHR43094">
    <property type="entry name" value="AMINOTRANSFERASE"/>
    <property type="match status" value="1"/>
</dbReference>
<dbReference type="InterPro" id="IPR015421">
    <property type="entry name" value="PyrdxlP-dep_Trfase_major"/>
</dbReference>
<dbReference type="PANTHER" id="PTHR43094:SF1">
    <property type="entry name" value="AMINOTRANSFERASE CLASS-III"/>
    <property type="match status" value="1"/>
</dbReference>
<dbReference type="AlphaFoldDB" id="A0A0F6SGW3"/>
<name>A0A0F6SGW3_9BACT</name>
<evidence type="ECO:0000313" key="5">
    <source>
        <dbReference type="Proteomes" id="UP000034883"/>
    </source>
</evidence>
<proteinExistence type="inferred from homology"/>